<dbReference type="EMBL" id="QAYG01000001">
    <property type="protein sequence ID" value="PTW62173.1"/>
    <property type="molecule type" value="Genomic_DNA"/>
</dbReference>
<evidence type="ECO:0000313" key="4">
    <source>
        <dbReference type="Proteomes" id="UP000244081"/>
    </source>
</evidence>
<sequence>MKTLFSLAAAAALSASLAVSMAFSAQAHPKSVTVGDLKIDLPWTRATPGKAAAGGGFLKITNEGKEADRLVGASSPRAKRTEIHEMSVKDGIMVMRQVKGGLEVPAGGVLELKPGSYHVMFMGLPAPFKEGEMIPVTLTFEKAGSVEVELTVEKPGAKDPANAMSMGHDMPAKDMPAKDMPAKDMPAKDMAKDGKPMKMDHGNHDMKQ</sequence>
<evidence type="ECO:0000256" key="2">
    <source>
        <dbReference type="SAM" id="SignalP"/>
    </source>
</evidence>
<dbReference type="InterPro" id="IPR058248">
    <property type="entry name" value="Lxx211020-like"/>
</dbReference>
<dbReference type="Proteomes" id="UP000244081">
    <property type="component" value="Unassembled WGS sequence"/>
</dbReference>
<gene>
    <name evidence="3" type="ORF">C8N35_101210</name>
</gene>
<protein>
    <recommendedName>
        <fullName evidence="5">Copper(I)-binding protein</fullName>
    </recommendedName>
</protein>
<feature type="compositionally biased region" description="Basic and acidic residues" evidence="1">
    <location>
        <begin position="170"/>
        <end position="208"/>
    </location>
</feature>
<dbReference type="PANTHER" id="PTHR36302">
    <property type="entry name" value="BLR7088 PROTEIN"/>
    <property type="match status" value="1"/>
</dbReference>
<dbReference type="RefSeq" id="WP_107987777.1">
    <property type="nucleotide sequence ID" value="NZ_QAYG01000001.1"/>
</dbReference>
<comment type="caution">
    <text evidence="3">The sequence shown here is derived from an EMBL/GenBank/DDBJ whole genome shotgun (WGS) entry which is preliminary data.</text>
</comment>
<dbReference type="Pfam" id="PF04314">
    <property type="entry name" value="PCuAC"/>
    <property type="match status" value="1"/>
</dbReference>
<proteinExistence type="predicted"/>
<keyword evidence="2" id="KW-0732">Signal</keyword>
<dbReference type="InterPro" id="IPR036182">
    <property type="entry name" value="PCuAC_sf"/>
</dbReference>
<dbReference type="Gene3D" id="2.60.40.1890">
    <property type="entry name" value="PCu(A)C copper chaperone"/>
    <property type="match status" value="1"/>
</dbReference>
<organism evidence="3 4">
    <name type="scientific">Breoghania corrubedonensis</name>
    <dbReference type="NCBI Taxonomy" id="665038"/>
    <lineage>
        <taxon>Bacteria</taxon>
        <taxon>Pseudomonadati</taxon>
        <taxon>Pseudomonadota</taxon>
        <taxon>Alphaproteobacteria</taxon>
        <taxon>Hyphomicrobiales</taxon>
        <taxon>Stappiaceae</taxon>
        <taxon>Breoghania</taxon>
    </lineage>
</organism>
<evidence type="ECO:0008006" key="5">
    <source>
        <dbReference type="Google" id="ProtNLM"/>
    </source>
</evidence>
<dbReference type="SUPFAM" id="SSF110087">
    <property type="entry name" value="DR1885-like metal-binding protein"/>
    <property type="match status" value="1"/>
</dbReference>
<dbReference type="OrthoDB" id="9796962at2"/>
<dbReference type="AlphaFoldDB" id="A0A2T5VEK7"/>
<dbReference type="InterPro" id="IPR007410">
    <property type="entry name" value="LpqE-like"/>
</dbReference>
<dbReference type="PANTHER" id="PTHR36302:SF1">
    <property type="entry name" value="COPPER CHAPERONE PCU(A)C"/>
    <property type="match status" value="1"/>
</dbReference>
<name>A0A2T5VEK7_9HYPH</name>
<accession>A0A2T5VEK7</accession>
<feature type="region of interest" description="Disordered" evidence="1">
    <location>
        <begin position="156"/>
        <end position="208"/>
    </location>
</feature>
<reference evidence="3 4" key="1">
    <citation type="submission" date="2018-04" db="EMBL/GenBank/DDBJ databases">
        <title>Genomic Encyclopedia of Archaeal and Bacterial Type Strains, Phase II (KMG-II): from individual species to whole genera.</title>
        <authorList>
            <person name="Goeker M."/>
        </authorList>
    </citation>
    <scope>NUCLEOTIDE SEQUENCE [LARGE SCALE GENOMIC DNA]</scope>
    <source>
        <strain evidence="3 4">DSM 23382</strain>
    </source>
</reference>
<feature type="chain" id="PRO_5015457808" description="Copper(I)-binding protein" evidence="2">
    <location>
        <begin position="28"/>
        <end position="208"/>
    </location>
</feature>
<keyword evidence="4" id="KW-1185">Reference proteome</keyword>
<feature type="signal peptide" evidence="2">
    <location>
        <begin position="1"/>
        <end position="27"/>
    </location>
</feature>
<evidence type="ECO:0000313" key="3">
    <source>
        <dbReference type="EMBL" id="PTW62173.1"/>
    </source>
</evidence>
<evidence type="ECO:0000256" key="1">
    <source>
        <dbReference type="SAM" id="MobiDB-lite"/>
    </source>
</evidence>